<dbReference type="Proteomes" id="UP000193144">
    <property type="component" value="Unassembled WGS sequence"/>
</dbReference>
<evidence type="ECO:0000313" key="2">
    <source>
        <dbReference type="EMBL" id="ORY12343.1"/>
    </source>
</evidence>
<gene>
    <name evidence="2" type="ORF">BCR34DRAFT_651407</name>
</gene>
<dbReference type="EMBL" id="MCFA01000052">
    <property type="protein sequence ID" value="ORY12343.1"/>
    <property type="molecule type" value="Genomic_DNA"/>
</dbReference>
<evidence type="ECO:0000256" key="1">
    <source>
        <dbReference type="SAM" id="MobiDB-lite"/>
    </source>
</evidence>
<proteinExistence type="predicted"/>
<keyword evidence="3" id="KW-1185">Reference proteome</keyword>
<feature type="compositionally biased region" description="Polar residues" evidence="1">
    <location>
        <begin position="216"/>
        <end position="234"/>
    </location>
</feature>
<protein>
    <submittedName>
        <fullName evidence="2">Uncharacterized protein</fullName>
    </submittedName>
</protein>
<feature type="region of interest" description="Disordered" evidence="1">
    <location>
        <begin position="1"/>
        <end position="41"/>
    </location>
</feature>
<sequence>MPAWEAGAPGARRLGSSNSLSSPSAVAGRPNRQYRSSPGREVHSIVDLNSRRAHVAVQFASASLSAAVQRSSTRRAVARSQGPSLQHFAAWARFAPSARPRCPDQRFSEARVVSSRPPSCSQPSRPQPATHGSPSWPSKQRAHRRWPLQNIPALRPFHFSQSLHRFPSLRQHLAHTCTTASSAAALLPPRPSPPLRRPPARCLQQQLHHPFRPNFAPQNPNSRSPNGRPQKQPFTIQSRHCPIALALEGTFALAIPICPLPARRLSCRCPLPAPCPVSPHYY</sequence>
<comment type="caution">
    <text evidence="2">The sequence shown here is derived from an EMBL/GenBank/DDBJ whole genome shotgun (WGS) entry which is preliminary data.</text>
</comment>
<feature type="region of interest" description="Disordered" evidence="1">
    <location>
        <begin position="99"/>
        <end position="143"/>
    </location>
</feature>
<organism evidence="2 3">
    <name type="scientific">Clohesyomyces aquaticus</name>
    <dbReference type="NCBI Taxonomy" id="1231657"/>
    <lineage>
        <taxon>Eukaryota</taxon>
        <taxon>Fungi</taxon>
        <taxon>Dikarya</taxon>
        <taxon>Ascomycota</taxon>
        <taxon>Pezizomycotina</taxon>
        <taxon>Dothideomycetes</taxon>
        <taxon>Pleosporomycetidae</taxon>
        <taxon>Pleosporales</taxon>
        <taxon>Lindgomycetaceae</taxon>
        <taxon>Clohesyomyces</taxon>
    </lineage>
</organism>
<evidence type="ECO:0000313" key="3">
    <source>
        <dbReference type="Proteomes" id="UP000193144"/>
    </source>
</evidence>
<accession>A0A1Y1ZQ23</accession>
<name>A0A1Y1ZQ23_9PLEO</name>
<feature type="region of interest" description="Disordered" evidence="1">
    <location>
        <begin position="210"/>
        <end position="234"/>
    </location>
</feature>
<feature type="compositionally biased region" description="Low complexity" evidence="1">
    <location>
        <begin position="114"/>
        <end position="128"/>
    </location>
</feature>
<reference evidence="2 3" key="1">
    <citation type="submission" date="2016-07" db="EMBL/GenBank/DDBJ databases">
        <title>Pervasive Adenine N6-methylation of Active Genes in Fungi.</title>
        <authorList>
            <consortium name="DOE Joint Genome Institute"/>
            <person name="Mondo S.J."/>
            <person name="Dannebaum R.O."/>
            <person name="Kuo R.C."/>
            <person name="Labutti K."/>
            <person name="Haridas S."/>
            <person name="Kuo A."/>
            <person name="Salamov A."/>
            <person name="Ahrendt S.R."/>
            <person name="Lipzen A."/>
            <person name="Sullivan W."/>
            <person name="Andreopoulos W.B."/>
            <person name="Clum A."/>
            <person name="Lindquist E."/>
            <person name="Daum C."/>
            <person name="Ramamoorthy G.K."/>
            <person name="Gryganskyi A."/>
            <person name="Culley D."/>
            <person name="Magnuson J.K."/>
            <person name="James T.Y."/>
            <person name="O'Malley M.A."/>
            <person name="Stajich J.E."/>
            <person name="Spatafora J.W."/>
            <person name="Visel A."/>
            <person name="Grigoriev I.V."/>
        </authorList>
    </citation>
    <scope>NUCLEOTIDE SEQUENCE [LARGE SCALE GENOMIC DNA]</scope>
    <source>
        <strain evidence="2 3">CBS 115471</strain>
    </source>
</reference>
<dbReference type="AlphaFoldDB" id="A0A1Y1ZQ23"/>